<organism evidence="2 3">
    <name type="scientific">Pseudomonas taiwanensis</name>
    <dbReference type="NCBI Taxonomy" id="470150"/>
    <lineage>
        <taxon>Bacteria</taxon>
        <taxon>Pseudomonadati</taxon>
        <taxon>Pseudomonadota</taxon>
        <taxon>Gammaproteobacteria</taxon>
        <taxon>Pseudomonadales</taxon>
        <taxon>Pseudomonadaceae</taxon>
        <taxon>Pseudomonas</taxon>
    </lineage>
</organism>
<feature type="signal peptide" evidence="1">
    <location>
        <begin position="1"/>
        <end position="20"/>
    </location>
</feature>
<accession>A0ABR6V9G5</accession>
<evidence type="ECO:0000313" key="3">
    <source>
        <dbReference type="Proteomes" id="UP000628086"/>
    </source>
</evidence>
<dbReference type="EMBL" id="JABWRS010000011">
    <property type="protein sequence ID" value="MBC3477107.1"/>
    <property type="molecule type" value="Genomic_DNA"/>
</dbReference>
<evidence type="ECO:0000313" key="2">
    <source>
        <dbReference type="EMBL" id="MBC3477107.1"/>
    </source>
</evidence>
<feature type="chain" id="PRO_5045124570" description="Lipoprotein" evidence="1">
    <location>
        <begin position="21"/>
        <end position="82"/>
    </location>
</feature>
<keyword evidence="3" id="KW-1185">Reference proteome</keyword>
<gene>
    <name evidence="2" type="ORF">HU747_16080</name>
</gene>
<protein>
    <recommendedName>
        <fullName evidence="4">Lipoprotein</fullName>
    </recommendedName>
</protein>
<evidence type="ECO:0000256" key="1">
    <source>
        <dbReference type="SAM" id="SignalP"/>
    </source>
</evidence>
<evidence type="ECO:0008006" key="4">
    <source>
        <dbReference type="Google" id="ProtNLM"/>
    </source>
</evidence>
<proteinExistence type="predicted"/>
<dbReference type="PROSITE" id="PS51257">
    <property type="entry name" value="PROKAR_LIPOPROTEIN"/>
    <property type="match status" value="1"/>
</dbReference>
<dbReference type="RefSeq" id="WP_023382813.1">
    <property type="nucleotide sequence ID" value="NZ_JABWRR010000002.1"/>
</dbReference>
<keyword evidence="1" id="KW-0732">Signal</keyword>
<reference evidence="2 3" key="1">
    <citation type="journal article" date="2020" name="Microorganisms">
        <title>Reliable Identification of Environmental Pseudomonas Isolates Using the rpoD Gene.</title>
        <authorList>
            <consortium name="The Broad Institute Genome Sequencing Platform"/>
            <person name="Girard L."/>
            <person name="Lood C."/>
            <person name="Rokni-Zadeh H."/>
            <person name="van Noort V."/>
            <person name="Lavigne R."/>
            <person name="De Mot R."/>
        </authorList>
    </citation>
    <scope>NUCLEOTIDE SEQUENCE [LARGE SCALE GENOMIC DNA]</scope>
    <source>
        <strain evidence="2 3">RW7P2</strain>
    </source>
</reference>
<comment type="caution">
    <text evidence="2">The sequence shown here is derived from an EMBL/GenBank/DDBJ whole genome shotgun (WGS) entry which is preliminary data.</text>
</comment>
<dbReference type="Proteomes" id="UP000628086">
    <property type="component" value="Unassembled WGS sequence"/>
</dbReference>
<sequence length="82" mass="8893">MNRAKLFALLASALTLSACASSAPTHHHGNLDWNTPGMQLGGDNGLPLRGETPCRKRGCDNHKLFFNPGKTEPSVNTIHRGW</sequence>
<name>A0ABR6V9G5_9PSED</name>